<reference evidence="11" key="1">
    <citation type="journal article" date="2016" name="Sci. Rep.">
        <title>Molecular characterization of firefly nuptial gifts: a multi-omics approach sheds light on postcopulatory sexual selection.</title>
        <authorList>
            <person name="Al-Wathiqui N."/>
            <person name="Fallon T.R."/>
            <person name="South A."/>
            <person name="Weng J.K."/>
            <person name="Lewis S.M."/>
        </authorList>
    </citation>
    <scope>NUCLEOTIDE SEQUENCE</scope>
</reference>
<dbReference type="SMART" id="SM00020">
    <property type="entry name" value="Tryp_SPc"/>
    <property type="match status" value="1"/>
</dbReference>
<dbReference type="PROSITE" id="PS00134">
    <property type="entry name" value="TRYPSIN_HIS"/>
    <property type="match status" value="1"/>
</dbReference>
<dbReference type="Gene3D" id="2.40.10.10">
    <property type="entry name" value="Trypsin-like serine proteases"/>
    <property type="match status" value="1"/>
</dbReference>
<dbReference type="EMBL" id="GEZM01021270">
    <property type="protein sequence ID" value="JAV89040.1"/>
    <property type="molecule type" value="Transcribed_RNA"/>
</dbReference>
<evidence type="ECO:0000256" key="4">
    <source>
        <dbReference type="ARBA" id="ARBA00022801"/>
    </source>
</evidence>
<keyword evidence="2 8" id="KW-0645">Protease</keyword>
<dbReference type="CDD" id="cd00190">
    <property type="entry name" value="Tryp_SPc"/>
    <property type="match status" value="1"/>
</dbReference>
<dbReference type="FunFam" id="2.40.10.10:FF:000077">
    <property type="entry name" value="Predicted protein"/>
    <property type="match status" value="1"/>
</dbReference>
<sequence length="255" mass="27538">MKIVLIAALAALTVEASPRYHAGLRRLDGKIVGGADAIIEDYPHQVSLEAFDRHSCGGSIIARNLILTAAHCTHNKDAQFLNIRYGTSLRNQGGTVVAIAEIHDHPNYDPVTTDFDISVLKLSSDIDLSHTAQIIPMISVNAQEGGRKALVTGWGALYTDGPSPKQLQVVELKEEDRKACNKAYEGEITERMICFMNPGQDACQGDSGGPLISNGVQIGVVSWGYDCADPLYPGVFADLANVQIRDHIDGIVEMK</sequence>
<dbReference type="PANTHER" id="PTHR24276:SF91">
    <property type="entry name" value="AT26814P-RELATED"/>
    <property type="match status" value="1"/>
</dbReference>
<feature type="domain" description="Peptidase S1" evidence="10">
    <location>
        <begin position="31"/>
        <end position="253"/>
    </location>
</feature>
<dbReference type="InterPro" id="IPR001314">
    <property type="entry name" value="Peptidase_S1A"/>
</dbReference>
<evidence type="ECO:0000256" key="9">
    <source>
        <dbReference type="SAM" id="SignalP"/>
    </source>
</evidence>
<dbReference type="GO" id="GO:0004252">
    <property type="term" value="F:serine-type endopeptidase activity"/>
    <property type="evidence" value="ECO:0007669"/>
    <property type="project" value="InterPro"/>
</dbReference>
<keyword evidence="4 8" id="KW-0378">Hydrolase</keyword>
<evidence type="ECO:0000256" key="3">
    <source>
        <dbReference type="ARBA" id="ARBA00022729"/>
    </source>
</evidence>
<dbReference type="PANTHER" id="PTHR24276">
    <property type="entry name" value="POLYSERASE-RELATED"/>
    <property type="match status" value="1"/>
</dbReference>
<name>A0A1Y1MWV8_PHOPY</name>
<evidence type="ECO:0000259" key="10">
    <source>
        <dbReference type="PROSITE" id="PS50240"/>
    </source>
</evidence>
<evidence type="ECO:0000256" key="6">
    <source>
        <dbReference type="ARBA" id="ARBA00023145"/>
    </source>
</evidence>
<dbReference type="PRINTS" id="PR00722">
    <property type="entry name" value="CHYMOTRYPSIN"/>
</dbReference>
<dbReference type="PROSITE" id="PS50240">
    <property type="entry name" value="TRYPSIN_DOM"/>
    <property type="match status" value="1"/>
</dbReference>
<dbReference type="PROSITE" id="PS00135">
    <property type="entry name" value="TRYPSIN_SER"/>
    <property type="match status" value="1"/>
</dbReference>
<dbReference type="InterPro" id="IPR033116">
    <property type="entry name" value="TRYPSIN_SER"/>
</dbReference>
<feature type="signal peptide" evidence="9">
    <location>
        <begin position="1"/>
        <end position="16"/>
    </location>
</feature>
<dbReference type="InterPro" id="IPR001254">
    <property type="entry name" value="Trypsin_dom"/>
</dbReference>
<keyword evidence="5 8" id="KW-0720">Serine protease</keyword>
<dbReference type="InterPro" id="IPR043504">
    <property type="entry name" value="Peptidase_S1_PA_chymotrypsin"/>
</dbReference>
<dbReference type="AlphaFoldDB" id="A0A1Y1MWV8"/>
<dbReference type="GO" id="GO:0006508">
    <property type="term" value="P:proteolysis"/>
    <property type="evidence" value="ECO:0007669"/>
    <property type="project" value="UniProtKB-KW"/>
</dbReference>
<keyword evidence="7" id="KW-1015">Disulfide bond</keyword>
<evidence type="ECO:0000256" key="7">
    <source>
        <dbReference type="ARBA" id="ARBA00023157"/>
    </source>
</evidence>
<protein>
    <recommendedName>
        <fullName evidence="10">Peptidase S1 domain-containing protein</fullName>
    </recommendedName>
</protein>
<evidence type="ECO:0000256" key="2">
    <source>
        <dbReference type="ARBA" id="ARBA00022670"/>
    </source>
</evidence>
<accession>A0A1Y1MWV8</accession>
<comment type="similarity">
    <text evidence="1">Belongs to the peptidase S1 family.</text>
</comment>
<dbReference type="InterPro" id="IPR050430">
    <property type="entry name" value="Peptidase_S1"/>
</dbReference>
<dbReference type="InterPro" id="IPR009003">
    <property type="entry name" value="Peptidase_S1_PA"/>
</dbReference>
<keyword evidence="3 9" id="KW-0732">Signal</keyword>
<evidence type="ECO:0000256" key="8">
    <source>
        <dbReference type="RuleBase" id="RU363034"/>
    </source>
</evidence>
<evidence type="ECO:0000313" key="11">
    <source>
        <dbReference type="EMBL" id="JAV89040.1"/>
    </source>
</evidence>
<dbReference type="SUPFAM" id="SSF50494">
    <property type="entry name" value="Trypsin-like serine proteases"/>
    <property type="match status" value="1"/>
</dbReference>
<keyword evidence="6" id="KW-0865">Zymogen</keyword>
<dbReference type="Pfam" id="PF00089">
    <property type="entry name" value="Trypsin"/>
    <property type="match status" value="1"/>
</dbReference>
<evidence type="ECO:0000256" key="5">
    <source>
        <dbReference type="ARBA" id="ARBA00022825"/>
    </source>
</evidence>
<organism evidence="11">
    <name type="scientific">Photinus pyralis</name>
    <name type="common">Common eastern firefly</name>
    <name type="synonym">Lampyris pyralis</name>
    <dbReference type="NCBI Taxonomy" id="7054"/>
    <lineage>
        <taxon>Eukaryota</taxon>
        <taxon>Metazoa</taxon>
        <taxon>Ecdysozoa</taxon>
        <taxon>Arthropoda</taxon>
        <taxon>Hexapoda</taxon>
        <taxon>Insecta</taxon>
        <taxon>Pterygota</taxon>
        <taxon>Neoptera</taxon>
        <taxon>Endopterygota</taxon>
        <taxon>Coleoptera</taxon>
        <taxon>Polyphaga</taxon>
        <taxon>Elateriformia</taxon>
        <taxon>Elateroidea</taxon>
        <taxon>Lampyridae</taxon>
        <taxon>Lampyrinae</taxon>
        <taxon>Photinus</taxon>
    </lineage>
</organism>
<evidence type="ECO:0000256" key="1">
    <source>
        <dbReference type="ARBA" id="ARBA00007664"/>
    </source>
</evidence>
<dbReference type="InterPro" id="IPR018114">
    <property type="entry name" value="TRYPSIN_HIS"/>
</dbReference>
<proteinExistence type="inferred from homology"/>
<feature type="chain" id="PRO_5013254210" description="Peptidase S1 domain-containing protein" evidence="9">
    <location>
        <begin position="17"/>
        <end position="255"/>
    </location>
</feature>